<organism evidence="3 4">
    <name type="scientific">Streptomyces synnematoformans</name>
    <dbReference type="NCBI Taxonomy" id="415721"/>
    <lineage>
        <taxon>Bacteria</taxon>
        <taxon>Bacillati</taxon>
        <taxon>Actinomycetota</taxon>
        <taxon>Actinomycetes</taxon>
        <taxon>Kitasatosporales</taxon>
        <taxon>Streptomycetaceae</taxon>
        <taxon>Streptomyces</taxon>
    </lineage>
</organism>
<sequence length="407" mass="46007">MSDDDAERQPPLPMPEGLFDVSEPSAQPKIRVELDDAGYSTDVETEDIGERIDNPFDPDLIEVQTRNPTVALLLNRIRRNTIDLAPDFQRRPGIWTRQAQSRLIESLLLRITLPTLYAAEGDDDTWAVVDGVQRLTTIARFVAPETIGAEPLRLTGLEYLTEYKDYAFGDLPGRLQTRIEETELVVLLIRRGTPEEVKFNIFARINTGGRPLTRQELRHALIPGQARGFLADLSRSKAFQEATARSVSPERMSDREMCLRFLAFSLTPPEGYKGQDFDGFLRNAMHALNGLDTRELGGLSHAFWNAMYASHVVFGQHAFRKRFRGSTRRNPVNKALFESQAVTLSHYSQDQIRTLSARQDQVAEGFLRLMENTDFFNAVSAGTGDAGKVRLRFRMLDEMFQEVLKGA</sequence>
<evidence type="ECO:0000313" key="3">
    <source>
        <dbReference type="EMBL" id="GAA2109511.1"/>
    </source>
</evidence>
<evidence type="ECO:0000256" key="1">
    <source>
        <dbReference type="SAM" id="MobiDB-lite"/>
    </source>
</evidence>
<proteinExistence type="predicted"/>
<dbReference type="RefSeq" id="WP_344287553.1">
    <property type="nucleotide sequence ID" value="NZ_BAAAPF010000006.1"/>
</dbReference>
<dbReference type="EMBL" id="BAAAPF010000006">
    <property type="protein sequence ID" value="GAA2109511.1"/>
    <property type="molecule type" value="Genomic_DNA"/>
</dbReference>
<name>A0ABP5J2D1_9ACTN</name>
<comment type="caution">
    <text evidence="3">The sequence shown here is derived from an EMBL/GenBank/DDBJ whole genome shotgun (WGS) entry which is preliminary data.</text>
</comment>
<accession>A0ABP5J2D1</accession>
<feature type="region of interest" description="Disordered" evidence="1">
    <location>
        <begin position="1"/>
        <end position="33"/>
    </location>
</feature>
<keyword evidence="4" id="KW-1185">Reference proteome</keyword>
<evidence type="ECO:0000313" key="4">
    <source>
        <dbReference type="Proteomes" id="UP001500443"/>
    </source>
</evidence>
<dbReference type="Proteomes" id="UP001500443">
    <property type="component" value="Unassembled WGS sequence"/>
</dbReference>
<gene>
    <name evidence="3" type="ORF">GCM10009802_05930</name>
</gene>
<reference evidence="4" key="1">
    <citation type="journal article" date="2019" name="Int. J. Syst. Evol. Microbiol.">
        <title>The Global Catalogue of Microorganisms (GCM) 10K type strain sequencing project: providing services to taxonomists for standard genome sequencing and annotation.</title>
        <authorList>
            <consortium name="The Broad Institute Genomics Platform"/>
            <consortium name="The Broad Institute Genome Sequencing Center for Infectious Disease"/>
            <person name="Wu L."/>
            <person name="Ma J."/>
        </authorList>
    </citation>
    <scope>NUCLEOTIDE SEQUENCE [LARGE SCALE GENOMIC DNA]</scope>
    <source>
        <strain evidence="4">JCM 15481</strain>
    </source>
</reference>
<dbReference type="PANTHER" id="PTHR39639:SF1">
    <property type="entry name" value="DUF262 DOMAIN-CONTAINING PROTEIN"/>
    <property type="match status" value="1"/>
</dbReference>
<dbReference type="InterPro" id="IPR004919">
    <property type="entry name" value="GmrSD_N"/>
</dbReference>
<evidence type="ECO:0000259" key="2">
    <source>
        <dbReference type="Pfam" id="PF03235"/>
    </source>
</evidence>
<dbReference type="Pfam" id="PF03235">
    <property type="entry name" value="GmrSD_N"/>
    <property type="match status" value="1"/>
</dbReference>
<dbReference type="PANTHER" id="PTHR39639">
    <property type="entry name" value="CHROMOSOME 16, WHOLE GENOME SHOTGUN SEQUENCE"/>
    <property type="match status" value="1"/>
</dbReference>
<protein>
    <submittedName>
        <fullName evidence="3">DUF262 domain-containing protein</fullName>
    </submittedName>
</protein>
<feature type="domain" description="GmrSD restriction endonucleases N-terminal" evidence="2">
    <location>
        <begin position="73"/>
        <end position="222"/>
    </location>
</feature>